<organism evidence="2 3">
    <name type="scientific">Pseudomassariella vexata</name>
    <dbReference type="NCBI Taxonomy" id="1141098"/>
    <lineage>
        <taxon>Eukaryota</taxon>
        <taxon>Fungi</taxon>
        <taxon>Dikarya</taxon>
        <taxon>Ascomycota</taxon>
        <taxon>Pezizomycotina</taxon>
        <taxon>Sordariomycetes</taxon>
        <taxon>Xylariomycetidae</taxon>
        <taxon>Amphisphaeriales</taxon>
        <taxon>Pseudomassariaceae</taxon>
        <taxon>Pseudomassariella</taxon>
    </lineage>
</organism>
<evidence type="ECO:0000313" key="3">
    <source>
        <dbReference type="Proteomes" id="UP000193689"/>
    </source>
</evidence>
<reference evidence="2 3" key="1">
    <citation type="submission" date="2016-07" db="EMBL/GenBank/DDBJ databases">
        <title>Pervasive Adenine N6-methylation of Active Genes in Fungi.</title>
        <authorList>
            <consortium name="DOE Joint Genome Institute"/>
            <person name="Mondo S.J."/>
            <person name="Dannebaum R.O."/>
            <person name="Kuo R.C."/>
            <person name="Labutti K."/>
            <person name="Haridas S."/>
            <person name="Kuo A."/>
            <person name="Salamov A."/>
            <person name="Ahrendt S.R."/>
            <person name="Lipzen A."/>
            <person name="Sullivan W."/>
            <person name="Andreopoulos W.B."/>
            <person name="Clum A."/>
            <person name="Lindquist E."/>
            <person name="Daum C."/>
            <person name="Ramamoorthy G.K."/>
            <person name="Gryganskyi A."/>
            <person name="Culley D."/>
            <person name="Magnuson J.K."/>
            <person name="James T.Y."/>
            <person name="O'Malley M.A."/>
            <person name="Stajich J.E."/>
            <person name="Spatafora J.W."/>
            <person name="Visel A."/>
            <person name="Grigoriev I.V."/>
        </authorList>
    </citation>
    <scope>NUCLEOTIDE SEQUENCE [LARGE SCALE GENOMIC DNA]</scope>
    <source>
        <strain evidence="2 3">CBS 129021</strain>
    </source>
</reference>
<gene>
    <name evidence="2" type="ORF">BCR38DRAFT_444084</name>
</gene>
<accession>A0A1Y2DLJ1</accession>
<name>A0A1Y2DLJ1_9PEZI</name>
<dbReference type="RefSeq" id="XP_040712567.1">
    <property type="nucleotide sequence ID" value="XM_040860916.1"/>
</dbReference>
<dbReference type="Proteomes" id="UP000193689">
    <property type="component" value="Unassembled WGS sequence"/>
</dbReference>
<comment type="caution">
    <text evidence="2">The sequence shown here is derived from an EMBL/GenBank/DDBJ whole genome shotgun (WGS) entry which is preliminary data.</text>
</comment>
<dbReference type="AlphaFoldDB" id="A0A1Y2DLJ1"/>
<feature type="region of interest" description="Disordered" evidence="1">
    <location>
        <begin position="1"/>
        <end position="24"/>
    </location>
</feature>
<dbReference type="EMBL" id="MCFJ01000012">
    <property type="protein sequence ID" value="ORY60133.1"/>
    <property type="molecule type" value="Genomic_DNA"/>
</dbReference>
<evidence type="ECO:0000313" key="2">
    <source>
        <dbReference type="EMBL" id="ORY60133.1"/>
    </source>
</evidence>
<protein>
    <submittedName>
        <fullName evidence="2">Uncharacterized protein</fullName>
    </submittedName>
</protein>
<sequence>MMHKHGETRRKRRPSKKSEGYAEHRHRGVECIQCGFGQRIPERFVRKEALLESLGRPNAKFAVCYQNLKAFATVF</sequence>
<dbReference type="GeneID" id="63777128"/>
<proteinExistence type="predicted"/>
<dbReference type="InParanoid" id="A0A1Y2DLJ1"/>
<feature type="compositionally biased region" description="Basic residues" evidence="1">
    <location>
        <begin position="1"/>
        <end position="15"/>
    </location>
</feature>
<evidence type="ECO:0000256" key="1">
    <source>
        <dbReference type="SAM" id="MobiDB-lite"/>
    </source>
</evidence>
<keyword evidence="3" id="KW-1185">Reference proteome</keyword>